<gene>
    <name evidence="1" type="ORF">LEMA_uP013600.1</name>
</gene>
<sequence length="47" mass="5264">MLSAEAPSAWLRLDNCWVVKSAEGSKRKEAETLLPLNVSYTTLKQVE</sequence>
<keyword evidence="2" id="KW-1185">Reference proteome</keyword>
<reference evidence="2" key="1">
    <citation type="journal article" date="2011" name="Nat. Commun.">
        <title>Effector diversification within compartments of the Leptosphaeria maculans genome affected by Repeat-Induced Point mutations.</title>
        <authorList>
            <person name="Rouxel T."/>
            <person name="Grandaubert J."/>
            <person name="Hane J.K."/>
            <person name="Hoede C."/>
            <person name="van de Wouw A.P."/>
            <person name="Couloux A."/>
            <person name="Dominguez V."/>
            <person name="Anthouard V."/>
            <person name="Bally P."/>
            <person name="Bourras S."/>
            <person name="Cozijnsen A.J."/>
            <person name="Ciuffetti L.M."/>
            <person name="Degrave A."/>
            <person name="Dilmaghani A."/>
            <person name="Duret L."/>
            <person name="Fudal I."/>
            <person name="Goodwin S.B."/>
            <person name="Gout L."/>
            <person name="Glaser N."/>
            <person name="Linglin J."/>
            <person name="Kema G.H.J."/>
            <person name="Lapalu N."/>
            <person name="Lawrence C.B."/>
            <person name="May K."/>
            <person name="Meyer M."/>
            <person name="Ollivier B."/>
            <person name="Poulain J."/>
            <person name="Schoch C.L."/>
            <person name="Simon A."/>
            <person name="Spatafora J.W."/>
            <person name="Stachowiak A."/>
            <person name="Turgeon B.G."/>
            <person name="Tyler B.M."/>
            <person name="Vincent D."/>
            <person name="Weissenbach J."/>
            <person name="Amselem J."/>
            <person name="Quesneville H."/>
            <person name="Oliver R.P."/>
            <person name="Wincker P."/>
            <person name="Balesdent M.-H."/>
            <person name="Howlett B.J."/>
        </authorList>
    </citation>
    <scope>NUCLEOTIDE SEQUENCE [LARGE SCALE GENOMIC DNA]</scope>
    <source>
        <strain evidence="2">JN3 / isolate v23.1.3 / race Av1-4-5-6-7-8</strain>
    </source>
</reference>
<dbReference type="AlphaFoldDB" id="E5A989"/>
<organism evidence="2">
    <name type="scientific">Leptosphaeria maculans (strain JN3 / isolate v23.1.3 / race Av1-4-5-6-7-8)</name>
    <name type="common">Blackleg fungus</name>
    <name type="synonym">Phoma lingam</name>
    <dbReference type="NCBI Taxonomy" id="985895"/>
    <lineage>
        <taxon>Eukaryota</taxon>
        <taxon>Fungi</taxon>
        <taxon>Dikarya</taxon>
        <taxon>Ascomycota</taxon>
        <taxon>Pezizomycotina</taxon>
        <taxon>Dothideomycetes</taxon>
        <taxon>Pleosporomycetidae</taxon>
        <taxon>Pleosporales</taxon>
        <taxon>Pleosporineae</taxon>
        <taxon>Leptosphaeriaceae</taxon>
        <taxon>Plenodomus</taxon>
        <taxon>Plenodomus lingam/Leptosphaeria maculans species complex</taxon>
    </lineage>
</organism>
<dbReference type="EMBL" id="FP929138">
    <property type="protein sequence ID" value="CBY00230.1"/>
    <property type="molecule type" value="Genomic_DNA"/>
</dbReference>
<evidence type="ECO:0000313" key="2">
    <source>
        <dbReference type="Proteomes" id="UP000002668"/>
    </source>
</evidence>
<dbReference type="HOGENOM" id="CLU_3175531_0_0_1"/>
<accession>E5A989</accession>
<dbReference type="Proteomes" id="UP000002668">
    <property type="component" value="Genome"/>
</dbReference>
<protein>
    <submittedName>
        <fullName evidence="1">Predicted protein</fullName>
    </submittedName>
</protein>
<dbReference type="InParanoid" id="E5A989"/>
<proteinExistence type="predicted"/>
<name>E5A989_LEPMJ</name>
<dbReference type="VEuPathDB" id="FungiDB:LEMA_uP013600.1"/>
<evidence type="ECO:0000313" key="1">
    <source>
        <dbReference type="EMBL" id="CBY00230.1"/>
    </source>
</evidence>